<organism evidence="3 4">
    <name type="scientific">Oceanobacillus oncorhynchi</name>
    <dbReference type="NCBI Taxonomy" id="545501"/>
    <lineage>
        <taxon>Bacteria</taxon>
        <taxon>Bacillati</taxon>
        <taxon>Bacillota</taxon>
        <taxon>Bacilli</taxon>
        <taxon>Bacillales</taxon>
        <taxon>Bacillaceae</taxon>
        <taxon>Oceanobacillus</taxon>
    </lineage>
</organism>
<dbReference type="EMBL" id="CDGG01000001">
    <property type="protein sequence ID" value="CEI83008.1"/>
    <property type="molecule type" value="Genomic_DNA"/>
</dbReference>
<keyword evidence="2" id="KW-1133">Transmembrane helix</keyword>
<sequence length="300" mass="33926">MSVKKWVSLGIVYVVIVFAGYSVITGNNPLASGEMEHDGHSDEEAGHEEHNNDEASQEDGTDHEDHNTESNSEEEEDMDHKHEHEHGHETDSEVKTDVSYDNEELVISLEDDTGAAPELAIEHEKEMHFILISNDLEEYYHLHPEKEEEGRFRVNQALEDGTYQAFVDIVPENKAYTPAPNLLQVGTEETAKAHLHADNEWTKEVDGKTVTLEEVEAIAGEEVPLNFDMQGEQPETHLGALGHVVIVDEEVEEYIHVHPASDDSTTFNAHFTNPGMYKVWAEFKFDGEIHVYPFILEVKE</sequence>
<keyword evidence="2" id="KW-0812">Transmembrane</keyword>
<evidence type="ECO:0000256" key="2">
    <source>
        <dbReference type="SAM" id="Phobius"/>
    </source>
</evidence>
<dbReference type="RefSeq" id="WP_244882382.1">
    <property type="nucleotide sequence ID" value="NZ_CDGG01000001.1"/>
</dbReference>
<proteinExistence type="predicted"/>
<dbReference type="STRING" id="545501.BN997_02897"/>
<keyword evidence="4" id="KW-1185">Reference proteome</keyword>
<evidence type="ECO:0000313" key="4">
    <source>
        <dbReference type="Proteomes" id="UP000040453"/>
    </source>
</evidence>
<gene>
    <name evidence="3" type="ORF">BN997_02897</name>
</gene>
<evidence type="ECO:0008006" key="5">
    <source>
        <dbReference type="Google" id="ProtNLM"/>
    </source>
</evidence>
<feature type="compositionally biased region" description="Basic and acidic residues" evidence="1">
    <location>
        <begin position="34"/>
        <end position="53"/>
    </location>
</feature>
<accession>A0A0A1MIU9</accession>
<feature type="region of interest" description="Disordered" evidence="1">
    <location>
        <begin position="32"/>
        <end position="98"/>
    </location>
</feature>
<evidence type="ECO:0000313" key="3">
    <source>
        <dbReference type="EMBL" id="CEI83008.1"/>
    </source>
</evidence>
<feature type="transmembrane region" description="Helical" evidence="2">
    <location>
        <begin position="6"/>
        <end position="24"/>
    </location>
</feature>
<dbReference type="AlphaFoldDB" id="A0A0A1MIU9"/>
<name>A0A0A1MIU9_9BACI</name>
<reference evidence="3 4" key="1">
    <citation type="submission" date="2014-11" db="EMBL/GenBank/DDBJ databases">
        <authorList>
            <person name="Urmite Genomes Urmite Genomes"/>
        </authorList>
    </citation>
    <scope>NUCLEOTIDE SEQUENCE [LARGE SCALE GENOMIC DNA]</scope>
    <source>
        <strain evidence="3 4">Oc5</strain>
    </source>
</reference>
<evidence type="ECO:0000256" key="1">
    <source>
        <dbReference type="SAM" id="MobiDB-lite"/>
    </source>
</evidence>
<protein>
    <recommendedName>
        <fullName evidence="5">YtkA-like domain-containing protein</fullName>
    </recommendedName>
</protein>
<keyword evidence="2" id="KW-0472">Membrane</keyword>
<dbReference type="Proteomes" id="UP000040453">
    <property type="component" value="Unassembled WGS sequence"/>
</dbReference>
<feature type="compositionally biased region" description="Basic and acidic residues" evidence="1">
    <location>
        <begin position="78"/>
        <end position="98"/>
    </location>
</feature>